<evidence type="ECO:0000313" key="4">
    <source>
        <dbReference type="Proteomes" id="UP001152797"/>
    </source>
</evidence>
<feature type="region of interest" description="Disordered" evidence="1">
    <location>
        <begin position="120"/>
        <end position="140"/>
    </location>
</feature>
<sequence length="182" mass="19717">MFYQAMEAQRVARNYAKSAKRSLRQIESLKQDIVGHANNSAVAAVFNQKLSAGAGPPSGIAPIGAKSVKRGSQAKFGSGDFPIGAFSCRTVTMLPADDDGTCLEEATTLVPETFCEHPATELPEDDDAANDGGEIQDYGKLPWEDADWQRLHESVSDEEFMEFLTALEEPHPEPGAKKSRTT</sequence>
<organism evidence="2">
    <name type="scientific">Cladocopium goreaui</name>
    <dbReference type="NCBI Taxonomy" id="2562237"/>
    <lineage>
        <taxon>Eukaryota</taxon>
        <taxon>Sar</taxon>
        <taxon>Alveolata</taxon>
        <taxon>Dinophyceae</taxon>
        <taxon>Suessiales</taxon>
        <taxon>Symbiodiniaceae</taxon>
        <taxon>Cladocopium</taxon>
    </lineage>
</organism>
<dbReference type="EMBL" id="CAMXCT030002028">
    <property type="protein sequence ID" value="CAL4782378.1"/>
    <property type="molecule type" value="Genomic_DNA"/>
</dbReference>
<name>A0A9P1CRN2_9DINO</name>
<dbReference type="EMBL" id="CAMXCT010002028">
    <property type="protein sequence ID" value="CAI3995066.1"/>
    <property type="molecule type" value="Genomic_DNA"/>
</dbReference>
<dbReference type="Proteomes" id="UP001152797">
    <property type="component" value="Unassembled WGS sequence"/>
</dbReference>
<reference evidence="2" key="1">
    <citation type="submission" date="2022-10" db="EMBL/GenBank/DDBJ databases">
        <authorList>
            <person name="Chen Y."/>
            <person name="Dougan E. K."/>
            <person name="Chan C."/>
            <person name="Rhodes N."/>
            <person name="Thang M."/>
        </authorList>
    </citation>
    <scope>NUCLEOTIDE SEQUENCE</scope>
</reference>
<dbReference type="AlphaFoldDB" id="A0A9P1CRN2"/>
<keyword evidence="4" id="KW-1185">Reference proteome</keyword>
<comment type="caution">
    <text evidence="2">The sequence shown here is derived from an EMBL/GenBank/DDBJ whole genome shotgun (WGS) entry which is preliminary data.</text>
</comment>
<evidence type="ECO:0000256" key="1">
    <source>
        <dbReference type="SAM" id="MobiDB-lite"/>
    </source>
</evidence>
<protein>
    <submittedName>
        <fullName evidence="2">Uncharacterized protein</fullName>
    </submittedName>
</protein>
<evidence type="ECO:0000313" key="3">
    <source>
        <dbReference type="EMBL" id="CAL4782378.1"/>
    </source>
</evidence>
<gene>
    <name evidence="2" type="ORF">C1SCF055_LOCUS21667</name>
</gene>
<dbReference type="EMBL" id="CAMXCT020002028">
    <property type="protein sequence ID" value="CAL1148441.1"/>
    <property type="molecule type" value="Genomic_DNA"/>
</dbReference>
<accession>A0A9P1CRN2</accession>
<reference evidence="3 4" key="2">
    <citation type="submission" date="2024-05" db="EMBL/GenBank/DDBJ databases">
        <authorList>
            <person name="Chen Y."/>
            <person name="Shah S."/>
            <person name="Dougan E. K."/>
            <person name="Thang M."/>
            <person name="Chan C."/>
        </authorList>
    </citation>
    <scope>NUCLEOTIDE SEQUENCE [LARGE SCALE GENOMIC DNA]</scope>
</reference>
<evidence type="ECO:0000313" key="2">
    <source>
        <dbReference type="EMBL" id="CAI3995066.1"/>
    </source>
</evidence>
<proteinExistence type="predicted"/>